<accession>A0A1Y1ZBQ9</accession>
<dbReference type="EMBL" id="MCFA01000108">
    <property type="protein sequence ID" value="ORY07554.1"/>
    <property type="molecule type" value="Genomic_DNA"/>
</dbReference>
<dbReference type="InterPro" id="IPR036770">
    <property type="entry name" value="Ankyrin_rpt-contain_sf"/>
</dbReference>
<sequence>MSGGEYLAMLDVCPGGLTEIVQDLIDHSVSSDGAVAAAAAGFGHLETVKALLERGADTRGGFITVVEALLDHGADPNEGCFPQLYPPADKEGCFVAGPDKGLSTA</sequence>
<evidence type="ECO:0000313" key="2">
    <source>
        <dbReference type="Proteomes" id="UP000193144"/>
    </source>
</evidence>
<comment type="caution">
    <text evidence="1">The sequence shown here is derived from an EMBL/GenBank/DDBJ whole genome shotgun (WGS) entry which is preliminary data.</text>
</comment>
<name>A0A1Y1ZBQ9_9PLEO</name>
<organism evidence="1 2">
    <name type="scientific">Clohesyomyces aquaticus</name>
    <dbReference type="NCBI Taxonomy" id="1231657"/>
    <lineage>
        <taxon>Eukaryota</taxon>
        <taxon>Fungi</taxon>
        <taxon>Dikarya</taxon>
        <taxon>Ascomycota</taxon>
        <taxon>Pezizomycotina</taxon>
        <taxon>Dothideomycetes</taxon>
        <taxon>Pleosporomycetidae</taxon>
        <taxon>Pleosporales</taxon>
        <taxon>Lindgomycetaceae</taxon>
        <taxon>Clohesyomyces</taxon>
    </lineage>
</organism>
<dbReference type="Gene3D" id="1.25.40.20">
    <property type="entry name" value="Ankyrin repeat-containing domain"/>
    <property type="match status" value="1"/>
</dbReference>
<dbReference type="SUPFAM" id="SSF48403">
    <property type="entry name" value="Ankyrin repeat"/>
    <property type="match status" value="1"/>
</dbReference>
<dbReference type="InterPro" id="IPR002110">
    <property type="entry name" value="Ankyrin_rpt"/>
</dbReference>
<dbReference type="Pfam" id="PF00023">
    <property type="entry name" value="Ank"/>
    <property type="match status" value="1"/>
</dbReference>
<evidence type="ECO:0000313" key="1">
    <source>
        <dbReference type="EMBL" id="ORY07554.1"/>
    </source>
</evidence>
<reference evidence="1 2" key="1">
    <citation type="submission" date="2016-07" db="EMBL/GenBank/DDBJ databases">
        <title>Pervasive Adenine N6-methylation of Active Genes in Fungi.</title>
        <authorList>
            <consortium name="DOE Joint Genome Institute"/>
            <person name="Mondo S.J."/>
            <person name="Dannebaum R.O."/>
            <person name="Kuo R.C."/>
            <person name="Labutti K."/>
            <person name="Haridas S."/>
            <person name="Kuo A."/>
            <person name="Salamov A."/>
            <person name="Ahrendt S.R."/>
            <person name="Lipzen A."/>
            <person name="Sullivan W."/>
            <person name="Andreopoulos W.B."/>
            <person name="Clum A."/>
            <person name="Lindquist E."/>
            <person name="Daum C."/>
            <person name="Ramamoorthy G.K."/>
            <person name="Gryganskyi A."/>
            <person name="Culley D."/>
            <person name="Magnuson J.K."/>
            <person name="James T.Y."/>
            <person name="O'Malley M.A."/>
            <person name="Stajich J.E."/>
            <person name="Spatafora J.W."/>
            <person name="Visel A."/>
            <person name="Grigoriev I.V."/>
        </authorList>
    </citation>
    <scope>NUCLEOTIDE SEQUENCE [LARGE SCALE GENOMIC DNA]</scope>
    <source>
        <strain evidence="1 2">CBS 115471</strain>
    </source>
</reference>
<evidence type="ECO:0008006" key="3">
    <source>
        <dbReference type="Google" id="ProtNLM"/>
    </source>
</evidence>
<dbReference type="Proteomes" id="UP000193144">
    <property type="component" value="Unassembled WGS sequence"/>
</dbReference>
<proteinExistence type="predicted"/>
<protein>
    <recommendedName>
        <fullName evidence="3">Ankyrin repeat-containing domain protein</fullName>
    </recommendedName>
</protein>
<gene>
    <name evidence="1" type="ORF">BCR34DRAFT_603866</name>
</gene>
<dbReference type="AlphaFoldDB" id="A0A1Y1ZBQ9"/>
<keyword evidence="2" id="KW-1185">Reference proteome</keyword>
<dbReference type="OrthoDB" id="3799861at2759"/>